<organism evidence="6 7">
    <name type="scientific">Sphaerisporangium rufum</name>
    <dbReference type="NCBI Taxonomy" id="1381558"/>
    <lineage>
        <taxon>Bacteria</taxon>
        <taxon>Bacillati</taxon>
        <taxon>Actinomycetota</taxon>
        <taxon>Actinomycetes</taxon>
        <taxon>Streptosporangiales</taxon>
        <taxon>Streptosporangiaceae</taxon>
        <taxon>Sphaerisporangium</taxon>
    </lineage>
</organism>
<evidence type="ECO:0000313" key="7">
    <source>
        <dbReference type="Proteomes" id="UP000655287"/>
    </source>
</evidence>
<evidence type="ECO:0000256" key="1">
    <source>
        <dbReference type="ARBA" id="ARBA00022630"/>
    </source>
</evidence>
<dbReference type="GO" id="GO:0008726">
    <property type="term" value="F:alkanesulfonate monooxygenase activity"/>
    <property type="evidence" value="ECO:0007669"/>
    <property type="project" value="TreeGrafter"/>
</dbReference>
<evidence type="ECO:0000313" key="6">
    <source>
        <dbReference type="EMBL" id="GII78491.1"/>
    </source>
</evidence>
<feature type="domain" description="Luciferase-like" evidence="5">
    <location>
        <begin position="20"/>
        <end position="235"/>
    </location>
</feature>
<dbReference type="RefSeq" id="WP_203986332.1">
    <property type="nucleotide sequence ID" value="NZ_BOOU01000049.1"/>
</dbReference>
<evidence type="ECO:0000256" key="3">
    <source>
        <dbReference type="ARBA" id="ARBA00023002"/>
    </source>
</evidence>
<dbReference type="PANTHER" id="PTHR42847">
    <property type="entry name" value="ALKANESULFONATE MONOOXYGENASE"/>
    <property type="match status" value="1"/>
</dbReference>
<dbReference type="AlphaFoldDB" id="A0A919UYX3"/>
<keyword evidence="2" id="KW-0288">FMN</keyword>
<keyword evidence="1" id="KW-0285">Flavoprotein</keyword>
<proteinExistence type="predicted"/>
<dbReference type="InterPro" id="IPR050172">
    <property type="entry name" value="SsuD_RutA_monooxygenase"/>
</dbReference>
<evidence type="ECO:0000256" key="4">
    <source>
        <dbReference type="ARBA" id="ARBA00023033"/>
    </source>
</evidence>
<reference evidence="6" key="1">
    <citation type="submission" date="2021-01" db="EMBL/GenBank/DDBJ databases">
        <title>Whole genome shotgun sequence of Sphaerisporangium rufum NBRC 109079.</title>
        <authorList>
            <person name="Komaki H."/>
            <person name="Tamura T."/>
        </authorList>
    </citation>
    <scope>NUCLEOTIDE SEQUENCE</scope>
    <source>
        <strain evidence="6">NBRC 109079</strain>
    </source>
</reference>
<comment type="caution">
    <text evidence="6">The sequence shown here is derived from an EMBL/GenBank/DDBJ whole genome shotgun (WGS) entry which is preliminary data.</text>
</comment>
<dbReference type="InterPro" id="IPR011251">
    <property type="entry name" value="Luciferase-like_dom"/>
</dbReference>
<accession>A0A919UYX3</accession>
<keyword evidence="3" id="KW-0560">Oxidoreductase</keyword>
<dbReference type="EMBL" id="BOOU01000049">
    <property type="protein sequence ID" value="GII78491.1"/>
    <property type="molecule type" value="Genomic_DNA"/>
</dbReference>
<dbReference type="PANTHER" id="PTHR42847:SF4">
    <property type="entry name" value="ALKANESULFONATE MONOOXYGENASE-RELATED"/>
    <property type="match status" value="1"/>
</dbReference>
<sequence>MSIGAIIPSSGPLPLSLGVGEMAAAAESAGAASVWVSDHLLMVDAPVTGYPYSADGRPTWKATDDYLEALTTCGYLAAATTSCLIGTAALVIPQRNVLQLAKEVATIDRLSGGRFVLGAAAGWYEAEMNALGYGFGDRGRRLDEMLDVLQQCWTGRPAAYDGTTVHVPDGIVLHPTPAESQGPPLLVGGMTGPAVRRAASRGDGWLALAFVERWNPSDIAAALARFREQRHQRSGDAGYAALKLHCGPERHGELRECARQALDAGFDHVVVEPPWGLGVPLATQVIKDIVSASPPPVLPRRPRPPRRA</sequence>
<keyword evidence="7" id="KW-1185">Reference proteome</keyword>
<dbReference type="InterPro" id="IPR036661">
    <property type="entry name" value="Luciferase-like_sf"/>
</dbReference>
<gene>
    <name evidence="6" type="ORF">Sru01_34730</name>
</gene>
<evidence type="ECO:0000259" key="5">
    <source>
        <dbReference type="Pfam" id="PF00296"/>
    </source>
</evidence>
<dbReference type="InterPro" id="IPR019921">
    <property type="entry name" value="Lucif-like_OxRdtase_Rv2161c"/>
</dbReference>
<protein>
    <submittedName>
        <fullName evidence="6">LLM class F420-dependent oxidoreductase</fullName>
    </submittedName>
</protein>
<dbReference type="SUPFAM" id="SSF51679">
    <property type="entry name" value="Bacterial luciferase-like"/>
    <property type="match status" value="1"/>
</dbReference>
<dbReference type="Proteomes" id="UP000655287">
    <property type="component" value="Unassembled WGS sequence"/>
</dbReference>
<dbReference type="Gene3D" id="3.20.20.30">
    <property type="entry name" value="Luciferase-like domain"/>
    <property type="match status" value="1"/>
</dbReference>
<evidence type="ECO:0000256" key="2">
    <source>
        <dbReference type="ARBA" id="ARBA00022643"/>
    </source>
</evidence>
<dbReference type="GO" id="GO:0046306">
    <property type="term" value="P:alkanesulfonate catabolic process"/>
    <property type="evidence" value="ECO:0007669"/>
    <property type="project" value="TreeGrafter"/>
</dbReference>
<dbReference type="NCBIfam" id="TIGR03619">
    <property type="entry name" value="F420_Rv2161c"/>
    <property type="match status" value="1"/>
</dbReference>
<dbReference type="Pfam" id="PF00296">
    <property type="entry name" value="Bac_luciferase"/>
    <property type="match status" value="1"/>
</dbReference>
<keyword evidence="4" id="KW-0503">Monooxygenase</keyword>
<name>A0A919UYX3_9ACTN</name>